<comment type="subcellular location">
    <subcellularLocation>
        <location evidence="12">Cell inner membrane</location>
        <topology evidence="12">Lipid-anchor</topology>
        <orientation evidence="12">Periplasmic side</orientation>
    </subcellularLocation>
</comment>
<protein>
    <recommendedName>
        <fullName evidence="2 10">FAD:protein FMN transferase</fullName>
        <ecNumber evidence="1 10">2.7.1.180</ecNumber>
    </recommendedName>
    <alternativeName>
        <fullName evidence="8 10">Flavin transferase</fullName>
    </alternativeName>
</protein>
<proteinExistence type="inferred from homology"/>
<dbReference type="SUPFAM" id="SSF143631">
    <property type="entry name" value="ApbE-like"/>
    <property type="match status" value="1"/>
</dbReference>
<accession>A0A9X3WMF5</accession>
<feature type="binding site" evidence="11">
    <location>
        <position position="292"/>
    </location>
    <ligand>
        <name>Mg(2+)</name>
        <dbReference type="ChEBI" id="CHEBI:18420"/>
    </ligand>
</feature>
<comment type="similarity">
    <text evidence="10 12">Belongs to the ApbE family.</text>
</comment>
<evidence type="ECO:0000256" key="9">
    <source>
        <dbReference type="ARBA" id="ARBA00048540"/>
    </source>
</evidence>
<keyword evidence="4 10" id="KW-0808">Transferase</keyword>
<evidence type="ECO:0000256" key="8">
    <source>
        <dbReference type="ARBA" id="ARBA00031306"/>
    </source>
</evidence>
<evidence type="ECO:0000256" key="1">
    <source>
        <dbReference type="ARBA" id="ARBA00011955"/>
    </source>
</evidence>
<keyword evidence="3 10" id="KW-0285">Flavoprotein</keyword>
<dbReference type="InterPro" id="IPR003374">
    <property type="entry name" value="ApbE-like_sf"/>
</dbReference>
<evidence type="ECO:0000256" key="6">
    <source>
        <dbReference type="ARBA" id="ARBA00022827"/>
    </source>
</evidence>
<keyword evidence="12" id="KW-0472">Membrane</keyword>
<reference evidence="13" key="1">
    <citation type="submission" date="2022-06" db="EMBL/GenBank/DDBJ databases">
        <title>Aquibacillus sp. a new bacterium isolated from soil saline samples.</title>
        <authorList>
            <person name="Galisteo C."/>
            <person name="De La Haba R."/>
            <person name="Sanchez-Porro C."/>
            <person name="Ventosa A."/>
        </authorList>
    </citation>
    <scope>NUCLEOTIDE SEQUENCE</scope>
    <source>
        <strain evidence="13">JCM 12387</strain>
    </source>
</reference>
<dbReference type="GO" id="GO:0005886">
    <property type="term" value="C:plasma membrane"/>
    <property type="evidence" value="ECO:0007669"/>
    <property type="project" value="UniProtKB-SubCell"/>
</dbReference>
<gene>
    <name evidence="13" type="ORF">NC661_18650</name>
</gene>
<feature type="signal peptide" evidence="12">
    <location>
        <begin position="1"/>
        <end position="22"/>
    </location>
</feature>
<comment type="cofactor">
    <cofactor evidence="11">
        <name>Mg(2+)</name>
        <dbReference type="ChEBI" id="CHEBI:18420"/>
    </cofactor>
    <cofactor evidence="11">
        <name>Mn(2+)</name>
        <dbReference type="ChEBI" id="CHEBI:29035"/>
    </cofactor>
    <text evidence="11">Magnesium. Can also use manganese.</text>
</comment>
<dbReference type="InterPro" id="IPR024932">
    <property type="entry name" value="ApbE"/>
</dbReference>
<keyword evidence="14" id="KW-1185">Reference proteome</keyword>
<dbReference type="GO" id="GO:0016740">
    <property type="term" value="F:transferase activity"/>
    <property type="evidence" value="ECO:0007669"/>
    <property type="project" value="UniProtKB-UniRule"/>
</dbReference>
<dbReference type="RefSeq" id="WP_259865852.1">
    <property type="nucleotide sequence ID" value="NZ_JAMQJZ010000020.1"/>
</dbReference>
<sequence length="351" mass="38822">MKRWILYTCILTLIIMTGCGQAAEQTTKLTNNPYKETAFLMGTVVTIKVYDEDKEDVLDLAFDRMHALADQITSEEEAASEVDKINQNAGVEPVSVSEDLFTLIDKGKTYSAKAEGTFDISIGPLTSLWHIGFPDARKPEQTEIDKVLPLVDYKNIELNEEEQSVFLKREGMKLDLGAIAKGFIADEIVQVLEENEVETAIIDLGGNIFVMGDHPEGKAWTVGIQNPFSARGETVGTVKVTNKSIVTSGIYERYLEQDGVKYHHILNSKDGYPIMNDIAGISIISEKSIDGDALSTSVFSKGIKEGMAYIEEFDGVEAVFVSNDKEVYLTSGLEQVFTITNDEFEISSLKK</sequence>
<dbReference type="EC" id="2.7.1.180" evidence="1 10"/>
<evidence type="ECO:0000256" key="5">
    <source>
        <dbReference type="ARBA" id="ARBA00022723"/>
    </source>
</evidence>
<evidence type="ECO:0000256" key="11">
    <source>
        <dbReference type="PIRSR" id="PIRSR006268-2"/>
    </source>
</evidence>
<dbReference type="PIRSF" id="PIRSF006268">
    <property type="entry name" value="ApbE"/>
    <property type="match status" value="1"/>
</dbReference>
<dbReference type="Gene3D" id="3.10.520.10">
    <property type="entry name" value="ApbE-like domains"/>
    <property type="match status" value="1"/>
</dbReference>
<feature type="binding site" evidence="11">
    <location>
        <position position="296"/>
    </location>
    <ligand>
        <name>Mg(2+)</name>
        <dbReference type="ChEBI" id="CHEBI:18420"/>
    </ligand>
</feature>
<keyword evidence="12" id="KW-0732">Signal</keyword>
<evidence type="ECO:0000256" key="2">
    <source>
        <dbReference type="ARBA" id="ARBA00016337"/>
    </source>
</evidence>
<evidence type="ECO:0000256" key="3">
    <source>
        <dbReference type="ARBA" id="ARBA00022630"/>
    </source>
</evidence>
<dbReference type="AlphaFoldDB" id="A0A9X3WMF5"/>
<comment type="catalytic activity">
    <reaction evidence="9 10 12">
        <text>L-threonyl-[protein] + FAD = FMN-L-threonyl-[protein] + AMP + H(+)</text>
        <dbReference type="Rhea" id="RHEA:36847"/>
        <dbReference type="Rhea" id="RHEA-COMP:11060"/>
        <dbReference type="Rhea" id="RHEA-COMP:11061"/>
        <dbReference type="ChEBI" id="CHEBI:15378"/>
        <dbReference type="ChEBI" id="CHEBI:30013"/>
        <dbReference type="ChEBI" id="CHEBI:57692"/>
        <dbReference type="ChEBI" id="CHEBI:74257"/>
        <dbReference type="ChEBI" id="CHEBI:456215"/>
        <dbReference type="EC" id="2.7.1.180"/>
    </reaction>
</comment>
<comment type="caution">
    <text evidence="13">The sequence shown here is derived from an EMBL/GenBank/DDBJ whole genome shotgun (WGS) entry which is preliminary data.</text>
</comment>
<keyword evidence="12" id="KW-0997">Cell inner membrane</keyword>
<dbReference type="GO" id="GO:0046872">
    <property type="term" value="F:metal ion binding"/>
    <property type="evidence" value="ECO:0007669"/>
    <property type="project" value="UniProtKB-UniRule"/>
</dbReference>
<comment type="function">
    <text evidence="12">Flavin transferase that catalyzes the transfer of the FMN moiety of FAD and its covalent binding to the hydroxyl group of a threonine residue in a target flavoprotein.</text>
</comment>
<evidence type="ECO:0000256" key="10">
    <source>
        <dbReference type="PIRNR" id="PIRNR006268"/>
    </source>
</evidence>
<evidence type="ECO:0000313" key="13">
    <source>
        <dbReference type="EMBL" id="MDC3422375.1"/>
    </source>
</evidence>
<dbReference type="EMBL" id="JAMQJZ010000020">
    <property type="protein sequence ID" value="MDC3422375.1"/>
    <property type="molecule type" value="Genomic_DNA"/>
</dbReference>
<keyword evidence="6 10" id="KW-0274">FAD</keyword>
<feature type="chain" id="PRO_5041017078" description="FAD:protein FMN transferase" evidence="12">
    <location>
        <begin position="23"/>
        <end position="351"/>
    </location>
</feature>
<dbReference type="PROSITE" id="PS51257">
    <property type="entry name" value="PROKAR_LIPOPROTEIN"/>
    <property type="match status" value="1"/>
</dbReference>
<dbReference type="PANTHER" id="PTHR30040:SF2">
    <property type="entry name" value="FAD:PROTEIN FMN TRANSFERASE"/>
    <property type="match status" value="1"/>
</dbReference>
<dbReference type="Proteomes" id="UP001145072">
    <property type="component" value="Unassembled WGS sequence"/>
</dbReference>
<organism evidence="13 14">
    <name type="scientific">Aquibacillus koreensis</name>
    <dbReference type="NCBI Taxonomy" id="279446"/>
    <lineage>
        <taxon>Bacteria</taxon>
        <taxon>Bacillati</taxon>
        <taxon>Bacillota</taxon>
        <taxon>Bacilli</taxon>
        <taxon>Bacillales</taxon>
        <taxon>Bacillaceae</taxon>
        <taxon>Aquibacillus</taxon>
    </lineage>
</organism>
<evidence type="ECO:0000256" key="4">
    <source>
        <dbReference type="ARBA" id="ARBA00022679"/>
    </source>
</evidence>
<evidence type="ECO:0000256" key="12">
    <source>
        <dbReference type="RuleBase" id="RU363002"/>
    </source>
</evidence>
<keyword evidence="7 10" id="KW-0460">Magnesium</keyword>
<keyword evidence="12" id="KW-1003">Cell membrane</keyword>
<keyword evidence="12" id="KW-0449">Lipoprotein</keyword>
<name>A0A9X3WMF5_9BACI</name>
<keyword evidence="5 10" id="KW-0479">Metal-binding</keyword>
<dbReference type="PANTHER" id="PTHR30040">
    <property type="entry name" value="THIAMINE BIOSYNTHESIS LIPOPROTEIN APBE"/>
    <property type="match status" value="1"/>
</dbReference>
<dbReference type="Pfam" id="PF02424">
    <property type="entry name" value="ApbE"/>
    <property type="match status" value="1"/>
</dbReference>
<feature type="binding site" evidence="11">
    <location>
        <position position="178"/>
    </location>
    <ligand>
        <name>Mg(2+)</name>
        <dbReference type="ChEBI" id="CHEBI:18420"/>
    </ligand>
</feature>
<evidence type="ECO:0000256" key="7">
    <source>
        <dbReference type="ARBA" id="ARBA00022842"/>
    </source>
</evidence>
<evidence type="ECO:0000313" key="14">
    <source>
        <dbReference type="Proteomes" id="UP001145072"/>
    </source>
</evidence>